<evidence type="ECO:0000313" key="5">
    <source>
        <dbReference type="Proteomes" id="UP000064967"/>
    </source>
</evidence>
<dbReference type="OrthoDB" id="5505548at2"/>
<dbReference type="AlphaFoldDB" id="A0A0K1PTU2"/>
<dbReference type="STRING" id="1391654.AKJ09_03601"/>
<gene>
    <name evidence="4" type="ORF">AKJ09_03601</name>
</gene>
<dbReference type="PROSITE" id="PS50005">
    <property type="entry name" value="TPR"/>
    <property type="match status" value="1"/>
</dbReference>
<feature type="region of interest" description="Disordered" evidence="2">
    <location>
        <begin position="1"/>
        <end position="35"/>
    </location>
</feature>
<name>A0A0K1PTU2_9BACT</name>
<reference evidence="4 5" key="1">
    <citation type="submission" date="2015-08" db="EMBL/GenBank/DDBJ databases">
        <authorList>
            <person name="Babu N.S."/>
            <person name="Beckwith C.J."/>
            <person name="Beseler K.G."/>
            <person name="Brison A."/>
            <person name="Carone J.V."/>
            <person name="Caskin T.P."/>
            <person name="Diamond M."/>
            <person name="Durham M.E."/>
            <person name="Foxe J.M."/>
            <person name="Go M."/>
            <person name="Henderson B.A."/>
            <person name="Jones I.B."/>
            <person name="McGettigan J.A."/>
            <person name="Micheletti S.J."/>
            <person name="Nasrallah M.E."/>
            <person name="Ortiz D."/>
            <person name="Piller C.R."/>
            <person name="Privatt S.R."/>
            <person name="Schneider S.L."/>
            <person name="Sharp S."/>
            <person name="Smith T.C."/>
            <person name="Stanton J.D."/>
            <person name="Ullery H.E."/>
            <person name="Wilson R.J."/>
            <person name="Serrano M.G."/>
            <person name="Buck G."/>
            <person name="Lee V."/>
            <person name="Wang Y."/>
            <person name="Carvalho R."/>
            <person name="Voegtly L."/>
            <person name="Shi R."/>
            <person name="Duckworth R."/>
            <person name="Johnson A."/>
            <person name="Loviza R."/>
            <person name="Walstead R."/>
            <person name="Shah Z."/>
            <person name="Kiflezghi M."/>
            <person name="Wade K."/>
            <person name="Ball S.L."/>
            <person name="Bradley K.W."/>
            <person name="Asai D.J."/>
            <person name="Bowman C.A."/>
            <person name="Russell D.A."/>
            <person name="Pope W.H."/>
            <person name="Jacobs-Sera D."/>
            <person name="Hendrix R.W."/>
            <person name="Hatfull G.F."/>
        </authorList>
    </citation>
    <scope>NUCLEOTIDE SEQUENCE [LARGE SCALE GENOMIC DNA]</scope>
    <source>
        <strain evidence="4 5">DSM 27648</strain>
    </source>
</reference>
<keyword evidence="3" id="KW-0472">Membrane</keyword>
<feature type="repeat" description="TPR" evidence="1">
    <location>
        <begin position="320"/>
        <end position="353"/>
    </location>
</feature>
<evidence type="ECO:0000256" key="1">
    <source>
        <dbReference type="PROSITE-ProRule" id="PRU00339"/>
    </source>
</evidence>
<evidence type="ECO:0000256" key="2">
    <source>
        <dbReference type="SAM" id="MobiDB-lite"/>
    </source>
</evidence>
<dbReference type="InterPro" id="IPR011990">
    <property type="entry name" value="TPR-like_helical_dom_sf"/>
</dbReference>
<proteinExistence type="predicted"/>
<dbReference type="Proteomes" id="UP000064967">
    <property type="component" value="Chromosome"/>
</dbReference>
<keyword evidence="3" id="KW-1133">Transmembrane helix</keyword>
<protein>
    <submittedName>
        <fullName evidence="4">Uncharacterized protein</fullName>
    </submittedName>
</protein>
<organism evidence="4 5">
    <name type="scientific">Labilithrix luteola</name>
    <dbReference type="NCBI Taxonomy" id="1391654"/>
    <lineage>
        <taxon>Bacteria</taxon>
        <taxon>Pseudomonadati</taxon>
        <taxon>Myxococcota</taxon>
        <taxon>Polyangia</taxon>
        <taxon>Polyangiales</taxon>
        <taxon>Labilitrichaceae</taxon>
        <taxon>Labilithrix</taxon>
    </lineage>
</organism>
<keyword evidence="3" id="KW-0812">Transmembrane</keyword>
<evidence type="ECO:0000313" key="4">
    <source>
        <dbReference type="EMBL" id="AKU96937.1"/>
    </source>
</evidence>
<dbReference type="Gene3D" id="1.25.40.10">
    <property type="entry name" value="Tetratricopeptide repeat domain"/>
    <property type="match status" value="1"/>
</dbReference>
<dbReference type="SUPFAM" id="SSF48452">
    <property type="entry name" value="TPR-like"/>
    <property type="match status" value="1"/>
</dbReference>
<keyword evidence="5" id="KW-1185">Reference proteome</keyword>
<accession>A0A0K1PTU2</accession>
<dbReference type="KEGG" id="llu:AKJ09_03601"/>
<keyword evidence="1" id="KW-0802">TPR repeat</keyword>
<dbReference type="RefSeq" id="WP_146648159.1">
    <property type="nucleotide sequence ID" value="NZ_CP012333.1"/>
</dbReference>
<dbReference type="InterPro" id="IPR019734">
    <property type="entry name" value="TPR_rpt"/>
</dbReference>
<evidence type="ECO:0000256" key="3">
    <source>
        <dbReference type="SAM" id="Phobius"/>
    </source>
</evidence>
<feature type="transmembrane region" description="Helical" evidence="3">
    <location>
        <begin position="67"/>
        <end position="85"/>
    </location>
</feature>
<sequence length="373" mass="40893">MADDDKERGDRARSQALPPSVERALARARARSTDKSVSSKLLETFVGTRRDATRPHAHPHSHSGGRWLALVPVGFFVMMGVLMLPRSAPPVDVPLPEIDERALDAISHDEAMRVQGAKSTRLPGDVLALGSAIRAFNALQGGKPTEEDAVAARAAIDDARTVIGTRQTGPSDVLTLRAVQLDAFLNEVSRFESTGVVSPDLQELGGGFIDRMRDAGWISGNDVLLTPAQRRVAFKVVWNAVAGVEQLSLFQPTLDEQRALYSLYLAHPHVAESQRSALEARRAAARTEGECDRVDVDERRSLEMWRVDKIKKLGALDPEYPTAFALGVAYYRAGRYDLSIESFRSWLSTHPDGPYALRAQNHLRAAVTVYGPL</sequence>
<feature type="compositionally biased region" description="Basic and acidic residues" evidence="2">
    <location>
        <begin position="1"/>
        <end position="13"/>
    </location>
</feature>
<dbReference type="EMBL" id="CP012333">
    <property type="protein sequence ID" value="AKU96937.1"/>
    <property type="molecule type" value="Genomic_DNA"/>
</dbReference>